<sequence>MPPRKYTDDQLTEAADLREIGLSHAAIACRLDMSVGAVSWHCLRLGADSPNTRGKMPVSRGPMVCTRSGYNVRKFTAAEDATILAMDLAGATTATIARALGRPWNSTRGRQMTLARHAARREEAGDDDA</sequence>
<keyword evidence="1" id="KW-0614">Plasmid</keyword>
<evidence type="ECO:0000313" key="2">
    <source>
        <dbReference type="Proteomes" id="UP000233742"/>
    </source>
</evidence>
<accession>A0A2K9EQH0</accession>
<dbReference type="Proteomes" id="UP000233742">
    <property type="component" value="Plasmid pBM152"/>
</dbReference>
<dbReference type="EMBL" id="CP025410">
    <property type="protein sequence ID" value="AUH35727.1"/>
    <property type="molecule type" value="Genomic_DNA"/>
</dbReference>
<reference evidence="1 2" key="1">
    <citation type="submission" date="2017-12" db="EMBL/GenBank/DDBJ databases">
        <authorList>
            <person name="Hurst M.R.H."/>
        </authorList>
    </citation>
    <scope>NUCLEOTIDE SEQUENCE [LARGE SCALE GENOMIC DNA]</scope>
    <source>
        <strain evidence="1 2">BM15</strain>
        <plasmid evidence="2">Plasmid pbm152</plasmid>
    </source>
</reference>
<keyword evidence="2" id="KW-1185">Reference proteome</keyword>
<geneLocation type="plasmid" evidence="2">
    <name>pbm152</name>
</geneLocation>
<name>A0A2K9EQH0_9RHOB</name>
<dbReference type="KEGG" id="paro:CUV01_19280"/>
<evidence type="ECO:0000313" key="1">
    <source>
        <dbReference type="EMBL" id="AUH35727.1"/>
    </source>
</evidence>
<dbReference type="OrthoDB" id="7865857at2"/>
<organism evidence="1 2">
    <name type="scientific">Paracoccus tegillarcae</name>
    <dbReference type="NCBI Taxonomy" id="1529068"/>
    <lineage>
        <taxon>Bacteria</taxon>
        <taxon>Pseudomonadati</taxon>
        <taxon>Pseudomonadota</taxon>
        <taxon>Alphaproteobacteria</taxon>
        <taxon>Rhodobacterales</taxon>
        <taxon>Paracoccaceae</taxon>
        <taxon>Paracoccus</taxon>
    </lineage>
</organism>
<gene>
    <name evidence="1" type="ORF">CUV01_19280</name>
</gene>
<dbReference type="RefSeq" id="WP_101462377.1">
    <property type="nucleotide sequence ID" value="NZ_CP025410.1"/>
</dbReference>
<protein>
    <recommendedName>
        <fullName evidence="3">Helix-turn-helix domain-containing protein</fullName>
    </recommendedName>
</protein>
<evidence type="ECO:0008006" key="3">
    <source>
        <dbReference type="Google" id="ProtNLM"/>
    </source>
</evidence>
<dbReference type="AlphaFoldDB" id="A0A2K9EQH0"/>
<proteinExistence type="predicted"/>